<proteinExistence type="inferred from homology"/>
<dbReference type="RefSeq" id="WP_210536533.1">
    <property type="nucleotide sequence ID" value="NZ_JAGKTC010000002.1"/>
</dbReference>
<evidence type="ECO:0000313" key="4">
    <source>
        <dbReference type="Proteomes" id="UP000673447"/>
    </source>
</evidence>
<dbReference type="Proteomes" id="UP000673447">
    <property type="component" value="Unassembled WGS sequence"/>
</dbReference>
<evidence type="ECO:0000313" key="3">
    <source>
        <dbReference type="EMBL" id="MBP3984667.1"/>
    </source>
</evidence>
<reference evidence="3" key="2">
    <citation type="submission" date="2021-03" db="EMBL/GenBank/DDBJ databases">
        <authorList>
            <person name="Cao W."/>
        </authorList>
    </citation>
    <scope>NUCLEOTIDE SEQUENCE</scope>
    <source>
        <strain evidence="3">110414</strain>
    </source>
</reference>
<dbReference type="EMBL" id="JAGKTC010000002">
    <property type="protein sequence ID" value="MBP3984667.1"/>
    <property type="molecule type" value="Genomic_DNA"/>
</dbReference>
<accession>A0A940X3V4</accession>
<feature type="domain" description="Activator of Hsp90 ATPase homologue 1/2-like C-terminal" evidence="2">
    <location>
        <begin position="29"/>
        <end position="153"/>
    </location>
</feature>
<dbReference type="InterPro" id="IPR013538">
    <property type="entry name" value="ASHA1/2-like_C"/>
</dbReference>
<comment type="caution">
    <text evidence="3">The sequence shown here is derived from an EMBL/GenBank/DDBJ whole genome shotgun (WGS) entry which is preliminary data.</text>
</comment>
<comment type="similarity">
    <text evidence="1">Belongs to the AHA1 family.</text>
</comment>
<sequence>MNIAITPEADYGTVTAPGTVRIQRLLPGPIERIWSYLTDGELRRQWLAAGDMSPQAGSSFELVWRNDELTDPPGNKPANFGEEHRMQSRIVEFDPPRRLVFTWGDSGKVAFDLERHGDKVMLTVLHEGISDRNNMLMIGAGWHMHINVLEARVGGRETEPFWDGWQRLRGEYERRLSA</sequence>
<dbReference type="Pfam" id="PF08327">
    <property type="entry name" value="AHSA1"/>
    <property type="match status" value="1"/>
</dbReference>
<gene>
    <name evidence="3" type="ORF">J5837_09575</name>
</gene>
<reference evidence="3" key="1">
    <citation type="journal article" date="2016" name="Int. J. Syst. Evol. Microbiol.">
        <title>Pseudoxanthomonas helianthi sp. nov., isolated from roots of Jerusalem artichoke (Helianthus tuberosus).</title>
        <authorList>
            <person name="Kittiwongwattana C."/>
            <person name="Thawai C."/>
        </authorList>
    </citation>
    <scope>NUCLEOTIDE SEQUENCE</scope>
    <source>
        <strain evidence="3">110414</strain>
    </source>
</reference>
<name>A0A940X3V4_9GAMM</name>
<dbReference type="CDD" id="cd08899">
    <property type="entry name" value="SRPBCC_CalC_Aha1-like_6"/>
    <property type="match status" value="1"/>
</dbReference>
<dbReference type="SUPFAM" id="SSF55961">
    <property type="entry name" value="Bet v1-like"/>
    <property type="match status" value="1"/>
</dbReference>
<organism evidence="3 4">
    <name type="scientific">Pseudoxanthomonas helianthi</name>
    <dbReference type="NCBI Taxonomy" id="1453541"/>
    <lineage>
        <taxon>Bacteria</taxon>
        <taxon>Pseudomonadati</taxon>
        <taxon>Pseudomonadota</taxon>
        <taxon>Gammaproteobacteria</taxon>
        <taxon>Lysobacterales</taxon>
        <taxon>Lysobacteraceae</taxon>
        <taxon>Pseudoxanthomonas</taxon>
    </lineage>
</organism>
<protein>
    <submittedName>
        <fullName evidence="3">SRPBCC family protein</fullName>
    </submittedName>
</protein>
<evidence type="ECO:0000256" key="1">
    <source>
        <dbReference type="ARBA" id="ARBA00006817"/>
    </source>
</evidence>
<keyword evidence="4" id="KW-1185">Reference proteome</keyword>
<dbReference type="Gene3D" id="3.30.530.20">
    <property type="match status" value="1"/>
</dbReference>
<evidence type="ECO:0000259" key="2">
    <source>
        <dbReference type="Pfam" id="PF08327"/>
    </source>
</evidence>
<dbReference type="InterPro" id="IPR023393">
    <property type="entry name" value="START-like_dom_sf"/>
</dbReference>
<dbReference type="AlphaFoldDB" id="A0A940X3V4"/>